<dbReference type="SUPFAM" id="SSF49313">
    <property type="entry name" value="Cadherin-like"/>
    <property type="match status" value="1"/>
</dbReference>
<evidence type="ECO:0000256" key="1">
    <source>
        <dbReference type="SAM" id="SignalP"/>
    </source>
</evidence>
<evidence type="ECO:0000313" key="3">
    <source>
        <dbReference type="Proteomes" id="UP001595974"/>
    </source>
</evidence>
<feature type="chain" id="PRO_5045142355" evidence="1">
    <location>
        <begin position="25"/>
        <end position="485"/>
    </location>
</feature>
<proteinExistence type="predicted"/>
<dbReference type="Proteomes" id="UP001595974">
    <property type="component" value="Unassembled WGS sequence"/>
</dbReference>
<keyword evidence="1" id="KW-0732">Signal</keyword>
<dbReference type="InterPro" id="IPR015919">
    <property type="entry name" value="Cadherin-like_sf"/>
</dbReference>
<sequence length="485" mass="49043">MSMDRRRVIVAAALCAAMSLPAYGSVDDARAKGLKWLVQNQHGDGAWRSTATGLEAQATANAIEAFRRGGLKNAPQFGAALAWLANLDADSTDALARKSEVLATAGMTVAGQRAADTLFAQRVAANTAAWGGYPGHSLAFVDTALGLTALRVADATYDSKAAQGNSPLLGALCRLATGKLAPASGQAAWPVAPAVSGQAAGGARPSVVASSLVFAELRAMQSRLNWSGVTCNGTAYTVSTLLQEAGNWLVAQQNADGGFGEVRTDGSKGASNIVVSALAYRALASQASPAQPATGNVLAYLLARQDGTDGSWRGDALVTAQVLAVLPAATGDQLTDSDLDGLPDVVETQLGTNTATADAGGALPSPDLSQPGVTISAFTATGTVGQAFSYSLGSGSNFTFASGSLPPGISLDAATGMLAGTPSQGGHYAFEFTAASTGESVRLIGRIDVASAPDNRPDGDVPLPAWALALLGGAMLHAMQRRARA</sequence>
<dbReference type="InterPro" id="IPR013783">
    <property type="entry name" value="Ig-like_fold"/>
</dbReference>
<gene>
    <name evidence="2" type="ORF">ACFPTN_09735</name>
</gene>
<dbReference type="Gene3D" id="1.50.10.20">
    <property type="match status" value="2"/>
</dbReference>
<evidence type="ECO:0000313" key="2">
    <source>
        <dbReference type="EMBL" id="MFC5769654.1"/>
    </source>
</evidence>
<dbReference type="Gene3D" id="2.60.40.10">
    <property type="entry name" value="Immunoglobulins"/>
    <property type="match status" value="1"/>
</dbReference>
<dbReference type="InterPro" id="IPR006311">
    <property type="entry name" value="TAT_signal"/>
</dbReference>
<dbReference type="RefSeq" id="WP_096446977.1">
    <property type="nucleotide sequence ID" value="NZ_JBHSOG010000030.1"/>
</dbReference>
<dbReference type="Pfam" id="PF05345">
    <property type="entry name" value="He_PIG"/>
    <property type="match status" value="1"/>
</dbReference>
<keyword evidence="3" id="KW-1185">Reference proteome</keyword>
<accession>A0ABW1AR65</accession>
<organism evidence="2 3">
    <name type="scientific">Thauera sinica</name>
    <dbReference type="NCBI Taxonomy" id="2665146"/>
    <lineage>
        <taxon>Bacteria</taxon>
        <taxon>Pseudomonadati</taxon>
        <taxon>Pseudomonadota</taxon>
        <taxon>Betaproteobacteria</taxon>
        <taxon>Rhodocyclales</taxon>
        <taxon>Zoogloeaceae</taxon>
        <taxon>Thauera</taxon>
    </lineage>
</organism>
<protein>
    <submittedName>
        <fullName evidence="2">Ig domain-containing protein</fullName>
    </submittedName>
</protein>
<dbReference type="PROSITE" id="PS51318">
    <property type="entry name" value="TAT"/>
    <property type="match status" value="1"/>
</dbReference>
<dbReference type="SUPFAM" id="SSF48239">
    <property type="entry name" value="Terpenoid cyclases/Protein prenyltransferases"/>
    <property type="match status" value="1"/>
</dbReference>
<dbReference type="EMBL" id="JBHSOG010000030">
    <property type="protein sequence ID" value="MFC5769654.1"/>
    <property type="molecule type" value="Genomic_DNA"/>
</dbReference>
<reference evidence="3" key="1">
    <citation type="journal article" date="2019" name="Int. J. Syst. Evol. Microbiol.">
        <title>The Global Catalogue of Microorganisms (GCM) 10K type strain sequencing project: providing services to taxonomists for standard genome sequencing and annotation.</title>
        <authorList>
            <consortium name="The Broad Institute Genomics Platform"/>
            <consortium name="The Broad Institute Genome Sequencing Center for Infectious Disease"/>
            <person name="Wu L."/>
            <person name="Ma J."/>
        </authorList>
    </citation>
    <scope>NUCLEOTIDE SEQUENCE [LARGE SCALE GENOMIC DNA]</scope>
    <source>
        <strain evidence="3">SHR3</strain>
    </source>
</reference>
<name>A0ABW1AR65_9RHOO</name>
<comment type="caution">
    <text evidence="2">The sequence shown here is derived from an EMBL/GenBank/DDBJ whole genome shotgun (WGS) entry which is preliminary data.</text>
</comment>
<dbReference type="InterPro" id="IPR008930">
    <property type="entry name" value="Terpenoid_cyclase/PrenylTrfase"/>
</dbReference>
<feature type="signal peptide" evidence="1">
    <location>
        <begin position="1"/>
        <end position="24"/>
    </location>
</feature>